<comment type="caution">
    <text evidence="1">The sequence shown here is derived from an EMBL/GenBank/DDBJ whole genome shotgun (WGS) entry which is preliminary data.</text>
</comment>
<evidence type="ECO:0000313" key="2">
    <source>
        <dbReference type="Proteomes" id="UP000324222"/>
    </source>
</evidence>
<reference evidence="1 2" key="1">
    <citation type="submission" date="2019-05" db="EMBL/GenBank/DDBJ databases">
        <title>Another draft genome of Portunus trituberculatus and its Hox gene families provides insights of decapod evolution.</title>
        <authorList>
            <person name="Jeong J.-H."/>
            <person name="Song I."/>
            <person name="Kim S."/>
            <person name="Choi T."/>
            <person name="Kim D."/>
            <person name="Ryu S."/>
            <person name="Kim W."/>
        </authorList>
    </citation>
    <scope>NUCLEOTIDE SEQUENCE [LARGE SCALE GENOMIC DNA]</scope>
    <source>
        <tissue evidence="1">Muscle</tissue>
    </source>
</reference>
<keyword evidence="2" id="KW-1185">Reference proteome</keyword>
<accession>A0A5B7HNI0</accession>
<name>A0A5B7HNI0_PORTR</name>
<proteinExistence type="predicted"/>
<sequence length="67" mass="7440">MEDWAASTRVTCSRTCMTSLEPGVDPTRPTMASRSPAFTEHDTLLMMFSLATRFHLAVTSYTVKPQA</sequence>
<dbReference type="Proteomes" id="UP000324222">
    <property type="component" value="Unassembled WGS sequence"/>
</dbReference>
<gene>
    <name evidence="1" type="ORF">E2C01_065024</name>
</gene>
<organism evidence="1 2">
    <name type="scientific">Portunus trituberculatus</name>
    <name type="common">Swimming crab</name>
    <name type="synonym">Neptunus trituberculatus</name>
    <dbReference type="NCBI Taxonomy" id="210409"/>
    <lineage>
        <taxon>Eukaryota</taxon>
        <taxon>Metazoa</taxon>
        <taxon>Ecdysozoa</taxon>
        <taxon>Arthropoda</taxon>
        <taxon>Crustacea</taxon>
        <taxon>Multicrustacea</taxon>
        <taxon>Malacostraca</taxon>
        <taxon>Eumalacostraca</taxon>
        <taxon>Eucarida</taxon>
        <taxon>Decapoda</taxon>
        <taxon>Pleocyemata</taxon>
        <taxon>Brachyura</taxon>
        <taxon>Eubrachyura</taxon>
        <taxon>Portunoidea</taxon>
        <taxon>Portunidae</taxon>
        <taxon>Portuninae</taxon>
        <taxon>Portunus</taxon>
    </lineage>
</organism>
<evidence type="ECO:0000313" key="1">
    <source>
        <dbReference type="EMBL" id="MPC70767.1"/>
    </source>
</evidence>
<dbReference type="AlphaFoldDB" id="A0A5B7HNI0"/>
<dbReference type="EMBL" id="VSRR010031671">
    <property type="protein sequence ID" value="MPC70767.1"/>
    <property type="molecule type" value="Genomic_DNA"/>
</dbReference>
<protein>
    <submittedName>
        <fullName evidence="1">Uncharacterized protein</fullName>
    </submittedName>
</protein>